<dbReference type="GO" id="GO:0030246">
    <property type="term" value="F:carbohydrate binding"/>
    <property type="evidence" value="ECO:0007669"/>
    <property type="project" value="UniProtKB-KW"/>
</dbReference>
<dbReference type="AlphaFoldDB" id="A0AAV9S6N3"/>
<feature type="signal peptide" evidence="3">
    <location>
        <begin position="1"/>
        <end position="19"/>
    </location>
</feature>
<keyword evidence="5" id="KW-1185">Reference proteome</keyword>
<accession>A0AAV9S6N3</accession>
<comment type="caution">
    <text evidence="4">The sequence shown here is derived from an EMBL/GenBank/DDBJ whole genome shotgun (WGS) entry which is preliminary data.</text>
</comment>
<comment type="similarity">
    <text evidence="2">Belongs to the tectonin family.</text>
</comment>
<keyword evidence="3" id="KW-0732">Signal</keyword>
<protein>
    <recommendedName>
        <fullName evidence="6">Fish-egg lectin</fullName>
    </recommendedName>
</protein>
<evidence type="ECO:0000256" key="2">
    <source>
        <dbReference type="ARBA" id="ARBA00038331"/>
    </source>
</evidence>
<gene>
    <name evidence="4" type="ORF">CRENBAI_024220</name>
</gene>
<evidence type="ECO:0000256" key="1">
    <source>
        <dbReference type="ARBA" id="ARBA00022734"/>
    </source>
</evidence>
<evidence type="ECO:0000313" key="4">
    <source>
        <dbReference type="EMBL" id="KAK5616743.1"/>
    </source>
</evidence>
<name>A0AAV9S6N3_9TELE</name>
<organism evidence="4 5">
    <name type="scientific">Crenichthys baileyi</name>
    <name type="common">White River springfish</name>
    <dbReference type="NCBI Taxonomy" id="28760"/>
    <lineage>
        <taxon>Eukaryota</taxon>
        <taxon>Metazoa</taxon>
        <taxon>Chordata</taxon>
        <taxon>Craniata</taxon>
        <taxon>Vertebrata</taxon>
        <taxon>Euteleostomi</taxon>
        <taxon>Actinopterygii</taxon>
        <taxon>Neopterygii</taxon>
        <taxon>Teleostei</taxon>
        <taxon>Neoteleostei</taxon>
        <taxon>Acanthomorphata</taxon>
        <taxon>Ovalentaria</taxon>
        <taxon>Atherinomorphae</taxon>
        <taxon>Cyprinodontiformes</taxon>
        <taxon>Goodeidae</taxon>
        <taxon>Crenichthys</taxon>
    </lineage>
</organism>
<dbReference type="Pfam" id="PF19193">
    <property type="entry name" value="Tectonin"/>
    <property type="match status" value="1"/>
</dbReference>
<feature type="chain" id="PRO_5043575278" description="Fish-egg lectin" evidence="3">
    <location>
        <begin position="20"/>
        <end position="257"/>
    </location>
</feature>
<dbReference type="PROSITE" id="PS51257">
    <property type="entry name" value="PROKAR_LIPOPROTEIN"/>
    <property type="match status" value="1"/>
</dbReference>
<dbReference type="InterPro" id="IPR051513">
    <property type="entry name" value="Tectonin_beta-prop"/>
</dbReference>
<sequence length="257" mass="27429">MKAVSTFLVLLNFLTSCYGWTCTAAPQQLDAAQLDAGEGMVVMTDKLSNVFFLSGSSWSKLGSVPLKHVSVGPAGIWGVNHNERVFKFAAGDFIPVLGLELKQVDAGGESQVVGVNVSNTIHCLDASKALSIKQQGLVTWNTLEGQLMYFSCGPNGCWGVNSFQQIYFTKVSPNSCGISGWTKTDGAAVKVEVGTDGRVFVVNSSGNLYERMGISDSVPQGTGWSNVDFCLPIKHASYDLGRLWLVTEGGVILACTN</sequence>
<evidence type="ECO:0000256" key="3">
    <source>
        <dbReference type="SAM" id="SignalP"/>
    </source>
</evidence>
<dbReference type="EMBL" id="JAHHUM010000873">
    <property type="protein sequence ID" value="KAK5616743.1"/>
    <property type="molecule type" value="Genomic_DNA"/>
</dbReference>
<dbReference type="Proteomes" id="UP001311232">
    <property type="component" value="Unassembled WGS sequence"/>
</dbReference>
<dbReference type="InterPro" id="IPR006624">
    <property type="entry name" value="Beta-propeller_rpt_TECPR"/>
</dbReference>
<evidence type="ECO:0000313" key="5">
    <source>
        <dbReference type="Proteomes" id="UP001311232"/>
    </source>
</evidence>
<proteinExistence type="inferred from homology"/>
<dbReference type="PANTHER" id="PTHR23250:SF3">
    <property type="entry name" value="FISH-EGG LECTIN-LIKE ISOFORM X1-RELATED"/>
    <property type="match status" value="1"/>
</dbReference>
<reference evidence="4 5" key="1">
    <citation type="submission" date="2021-06" db="EMBL/GenBank/DDBJ databases">
        <authorList>
            <person name="Palmer J.M."/>
        </authorList>
    </citation>
    <scope>NUCLEOTIDE SEQUENCE [LARGE SCALE GENOMIC DNA]</scope>
    <source>
        <strain evidence="4 5">MEX-2019</strain>
        <tissue evidence="4">Muscle</tissue>
    </source>
</reference>
<dbReference type="PANTHER" id="PTHR23250">
    <property type="entry name" value="DYSFERLIN-RELATED"/>
    <property type="match status" value="1"/>
</dbReference>
<dbReference type="SMART" id="SM00706">
    <property type="entry name" value="TECPR"/>
    <property type="match status" value="5"/>
</dbReference>
<evidence type="ECO:0008006" key="6">
    <source>
        <dbReference type="Google" id="ProtNLM"/>
    </source>
</evidence>
<keyword evidence="1" id="KW-0430">Lectin</keyword>